<dbReference type="GeneID" id="41321792"/>
<dbReference type="GO" id="GO:0046983">
    <property type="term" value="F:protein dimerization activity"/>
    <property type="evidence" value="ECO:0007669"/>
    <property type="project" value="InterPro"/>
</dbReference>
<name>A0A3G3IH18_9ARCH</name>
<dbReference type="RefSeq" id="WP_022532393.1">
    <property type="nucleotide sequence ID" value="NZ_CAYARL010000026.1"/>
</dbReference>
<reference evidence="14 15" key="1">
    <citation type="submission" date="2016-10" db="EMBL/GenBank/DDBJ databases">
        <title>Complete genome of the TMA-utilizing, human hosted archaeon Methanomethylophilus alvus Gen. nov, sp. nov., strain Mx-05, derived from a pure culture.</title>
        <authorList>
            <person name="Brugere J.-F."/>
            <person name="Ben Hania W."/>
            <person name="Chaudhary P.P."/>
            <person name="Gaci N."/>
            <person name="Borrel G."/>
            <person name="Cao Van Tuat L."/>
            <person name="Fardeau M.-L."/>
            <person name="Harris H.M.B."/>
            <person name="O'Toole P.W."/>
            <person name="Ollivier B."/>
        </authorList>
    </citation>
    <scope>NUCLEOTIDE SEQUENCE [LARGE SCALE GENOMIC DNA]</scope>
    <source>
        <strain evidence="14 15">Mx-05</strain>
    </source>
</reference>
<dbReference type="InterPro" id="IPR008988">
    <property type="entry name" value="Transcriptional_repressor_C"/>
</dbReference>
<dbReference type="Proteomes" id="UP000273278">
    <property type="component" value="Chromosome"/>
</dbReference>
<dbReference type="InterPro" id="IPR036421">
    <property type="entry name" value="Fe_dep_repressor_sf"/>
</dbReference>
<dbReference type="InterPro" id="IPR038157">
    <property type="entry name" value="FeoA_core_dom"/>
</dbReference>
<keyword evidence="6" id="KW-0408">Iron</keyword>
<evidence type="ECO:0000256" key="9">
    <source>
        <dbReference type="ARBA" id="ARBA00023159"/>
    </source>
</evidence>
<keyword evidence="5" id="KW-0678">Repressor</keyword>
<dbReference type="InterPro" id="IPR036390">
    <property type="entry name" value="WH_DNA-bd_sf"/>
</dbReference>
<dbReference type="EMBL" id="CP017686">
    <property type="protein sequence ID" value="AYQ55153.1"/>
    <property type="molecule type" value="Genomic_DNA"/>
</dbReference>
<dbReference type="GO" id="GO:0005737">
    <property type="term" value="C:cytoplasm"/>
    <property type="evidence" value="ECO:0007669"/>
    <property type="project" value="UniProtKB-SubCell"/>
</dbReference>
<evidence type="ECO:0000256" key="11">
    <source>
        <dbReference type="ARBA" id="ARBA00023211"/>
    </source>
</evidence>
<dbReference type="Pfam" id="PF02742">
    <property type="entry name" value="Fe_dep_repr_C"/>
    <property type="match status" value="1"/>
</dbReference>
<evidence type="ECO:0000256" key="5">
    <source>
        <dbReference type="ARBA" id="ARBA00022491"/>
    </source>
</evidence>
<comment type="subunit">
    <text evidence="3">Homodimer.</text>
</comment>
<dbReference type="SUPFAM" id="SSF46785">
    <property type="entry name" value="Winged helix' DNA-binding domain"/>
    <property type="match status" value="1"/>
</dbReference>
<dbReference type="GO" id="GO:0046914">
    <property type="term" value="F:transition metal ion binding"/>
    <property type="evidence" value="ECO:0007669"/>
    <property type="project" value="InterPro"/>
</dbReference>
<sequence>MTTGNREDYLLAILKLTEGGTVAKTTELATFMGVSPASVSEMLKILSKDGLVEYAKYRGVKLTESGLREARLTRKRHHVVERFFTDILEMDHEQAHEEASRIEHSISDASAVRMCNMLGNPPDCDCQCCVEPCKSVSANGIAITILLSDMRPGDCGKVSHLRSDDSSVLKKLLSMGFVPGRNISLDSSDGGASVVKVGECSVAIDDSMAASVYIDVCSTI</sequence>
<accession>A0A3G3IH18</accession>
<organism evidence="14 15">
    <name type="scientific">Methanomethylophilus alvi</name>
    <dbReference type="NCBI Taxonomy" id="1291540"/>
    <lineage>
        <taxon>Archaea</taxon>
        <taxon>Methanobacteriati</taxon>
        <taxon>Thermoplasmatota</taxon>
        <taxon>Thermoplasmata</taxon>
        <taxon>Methanomassiliicoccales</taxon>
        <taxon>Methanomethylophilaceae</taxon>
        <taxon>Methanomethylophilus</taxon>
    </lineage>
</organism>
<evidence type="ECO:0000256" key="10">
    <source>
        <dbReference type="ARBA" id="ARBA00023163"/>
    </source>
</evidence>
<dbReference type="GO" id="GO:0003700">
    <property type="term" value="F:DNA-binding transcription factor activity"/>
    <property type="evidence" value="ECO:0007669"/>
    <property type="project" value="InterPro"/>
</dbReference>
<dbReference type="Pfam" id="PF01325">
    <property type="entry name" value="Fe_dep_repress"/>
    <property type="match status" value="1"/>
</dbReference>
<dbReference type="InterPro" id="IPR022689">
    <property type="entry name" value="Iron_dep_repressor"/>
</dbReference>
<feature type="domain" description="HTH dtxR-type" evidence="13">
    <location>
        <begin position="1"/>
        <end position="63"/>
    </location>
</feature>
<dbReference type="InterPro" id="IPR022687">
    <property type="entry name" value="HTH_DTXR"/>
</dbReference>
<dbReference type="SUPFAM" id="SSF47979">
    <property type="entry name" value="Iron-dependent repressor protein, dimerization domain"/>
    <property type="match status" value="1"/>
</dbReference>
<comment type="similarity">
    <text evidence="2">Belongs to the DtxR/MntR family.</text>
</comment>
<dbReference type="Pfam" id="PF04023">
    <property type="entry name" value="FeoA"/>
    <property type="match status" value="1"/>
</dbReference>
<dbReference type="Gene3D" id="1.10.60.10">
    <property type="entry name" value="Iron dependent repressor, metal binding and dimerisation domain"/>
    <property type="match status" value="1"/>
</dbReference>
<evidence type="ECO:0000313" key="15">
    <source>
        <dbReference type="Proteomes" id="UP000273278"/>
    </source>
</evidence>
<dbReference type="InterPro" id="IPR001367">
    <property type="entry name" value="Fe_dep_repressor"/>
</dbReference>
<keyword evidence="4" id="KW-0963">Cytoplasm</keyword>
<dbReference type="Gene3D" id="2.30.30.90">
    <property type="match status" value="1"/>
</dbReference>
<dbReference type="Gene3D" id="1.10.10.10">
    <property type="entry name" value="Winged helix-like DNA-binding domain superfamily/Winged helix DNA-binding domain"/>
    <property type="match status" value="1"/>
</dbReference>
<keyword evidence="7" id="KW-0805">Transcription regulation</keyword>
<dbReference type="SUPFAM" id="SSF50037">
    <property type="entry name" value="C-terminal domain of transcriptional repressors"/>
    <property type="match status" value="1"/>
</dbReference>
<dbReference type="PANTHER" id="PTHR33238:SF11">
    <property type="entry name" value="TRANSCRIPTIONAL REGULATOR MNTR"/>
    <property type="match status" value="1"/>
</dbReference>
<evidence type="ECO:0000256" key="4">
    <source>
        <dbReference type="ARBA" id="ARBA00022490"/>
    </source>
</evidence>
<evidence type="ECO:0000313" key="14">
    <source>
        <dbReference type="EMBL" id="AYQ55153.1"/>
    </source>
</evidence>
<dbReference type="SMART" id="SM00529">
    <property type="entry name" value="HTH_DTXR"/>
    <property type="match status" value="1"/>
</dbReference>
<dbReference type="InterPro" id="IPR007167">
    <property type="entry name" value="Fe-transptr_FeoA-like"/>
</dbReference>
<evidence type="ECO:0000256" key="2">
    <source>
        <dbReference type="ARBA" id="ARBA00007871"/>
    </source>
</evidence>
<comment type="subcellular location">
    <subcellularLocation>
        <location evidence="1">Cytoplasm</location>
    </subcellularLocation>
</comment>
<proteinExistence type="inferred from homology"/>
<dbReference type="PROSITE" id="PS50944">
    <property type="entry name" value="HTH_DTXR"/>
    <property type="match status" value="1"/>
</dbReference>
<gene>
    <name evidence="14" type="ORF">BKD89_04960</name>
</gene>
<evidence type="ECO:0000256" key="3">
    <source>
        <dbReference type="ARBA" id="ARBA00011738"/>
    </source>
</evidence>
<dbReference type="AlphaFoldDB" id="A0A3G3IH18"/>
<dbReference type="SMART" id="SM00899">
    <property type="entry name" value="FeoA"/>
    <property type="match status" value="1"/>
</dbReference>
<evidence type="ECO:0000256" key="1">
    <source>
        <dbReference type="ARBA" id="ARBA00004496"/>
    </source>
</evidence>
<evidence type="ECO:0000256" key="12">
    <source>
        <dbReference type="ARBA" id="ARBA00032593"/>
    </source>
</evidence>
<dbReference type="GO" id="GO:0003677">
    <property type="term" value="F:DNA binding"/>
    <property type="evidence" value="ECO:0007669"/>
    <property type="project" value="UniProtKB-KW"/>
</dbReference>
<dbReference type="InterPro" id="IPR036388">
    <property type="entry name" value="WH-like_DNA-bd_sf"/>
</dbReference>
<keyword evidence="10" id="KW-0804">Transcription</keyword>
<evidence type="ECO:0000256" key="8">
    <source>
        <dbReference type="ARBA" id="ARBA00023125"/>
    </source>
</evidence>
<dbReference type="PANTHER" id="PTHR33238">
    <property type="entry name" value="IRON (METAL) DEPENDENT REPRESSOR, DTXR FAMILY"/>
    <property type="match status" value="1"/>
</dbReference>
<keyword evidence="8" id="KW-0238">DNA-binding</keyword>
<evidence type="ECO:0000259" key="13">
    <source>
        <dbReference type="PROSITE" id="PS50944"/>
    </source>
</evidence>
<protein>
    <recommendedName>
        <fullName evidence="12">Manganese transport regulator</fullName>
    </recommendedName>
</protein>
<keyword evidence="11" id="KW-0464">Manganese</keyword>
<evidence type="ECO:0000256" key="7">
    <source>
        <dbReference type="ARBA" id="ARBA00023015"/>
    </source>
</evidence>
<dbReference type="InterPro" id="IPR050536">
    <property type="entry name" value="DtxR_MntR_Metal-Reg"/>
</dbReference>
<keyword evidence="9" id="KW-0010">Activator</keyword>
<evidence type="ECO:0000256" key="6">
    <source>
        <dbReference type="ARBA" id="ARBA00023004"/>
    </source>
</evidence>
<dbReference type="OMA" id="SANEMCH"/>